<evidence type="ECO:0000256" key="2">
    <source>
        <dbReference type="ARBA" id="ARBA00022694"/>
    </source>
</evidence>
<protein>
    <submittedName>
        <fullName evidence="4">tRNA-splicing endonuclease subunit Sen54</fullName>
    </submittedName>
</protein>
<keyword evidence="4" id="KW-0255">Endonuclease</keyword>
<dbReference type="GO" id="GO:0004519">
    <property type="term" value="F:endonuclease activity"/>
    <property type="evidence" value="ECO:0007669"/>
    <property type="project" value="UniProtKB-KW"/>
</dbReference>
<keyword evidence="4" id="KW-0540">Nuclease</keyword>
<dbReference type="GO" id="GO:0000379">
    <property type="term" value="P:tRNA-type intron splice site recognition and cleavage"/>
    <property type="evidence" value="ECO:0007669"/>
    <property type="project" value="TreeGrafter"/>
</dbReference>
<keyword evidence="2" id="KW-0819">tRNA processing</keyword>
<dbReference type="InterPro" id="IPR024337">
    <property type="entry name" value="tRNA_splic_suSen54"/>
</dbReference>
<gene>
    <name evidence="4" type="ORF">ACCB04576</name>
</gene>
<dbReference type="PANTHER" id="PTHR21027:SF1">
    <property type="entry name" value="TRNA-SPLICING ENDONUCLEASE SUBUNIT SEN54"/>
    <property type="match status" value="1"/>
</dbReference>
<dbReference type="EMBL" id="JR043369">
    <property type="protein sequence ID" value="AEY59764.1"/>
    <property type="molecule type" value="mRNA"/>
</dbReference>
<comment type="similarity">
    <text evidence="1">Belongs to the SEN54 family.</text>
</comment>
<evidence type="ECO:0000313" key="4">
    <source>
        <dbReference type="EMBL" id="AEY59764.1"/>
    </source>
</evidence>
<dbReference type="InterPro" id="IPR024336">
    <property type="entry name" value="tRNA_splic_suSen54_N"/>
</dbReference>
<proteinExistence type="evidence at transcript level"/>
<dbReference type="Pfam" id="PF12928">
    <property type="entry name" value="tRNA_int_end_N2"/>
    <property type="match status" value="1"/>
</dbReference>
<name>V9IHG1_APICE</name>
<accession>V9IHG1</accession>
<reference evidence="4" key="1">
    <citation type="submission" date="2011-11" db="EMBL/GenBank/DDBJ databases">
        <title>Decoding the brain transcriptome of the Eastern honeybee (Apis cerana) based on pyrosequencing.</title>
        <authorList>
            <person name="Sun L."/>
            <person name="Zheng H."/>
            <person name="Wang Y."/>
            <person name="Xie X."/>
            <person name="Zhu Y."/>
            <person name="Gu W."/>
            <person name="Wang S."/>
        </authorList>
    </citation>
    <scope>NUCLEOTIDE SEQUENCE</scope>
    <source>
        <tissue evidence="4">Brain</tissue>
    </source>
</reference>
<dbReference type="AlphaFoldDB" id="V9IHG1"/>
<sequence>MTEGTKSISINMLTAEELLENKGLKYNAWNEYEKSVKTLPKSEMKQFEPNNSWLQNMQIEKGIITRKNLIAIERVDRISQLASAEWLPAQKRAKVKKYSGQDWSSFGLEKSGILYLIPEEALFLLETNCLELTWNDVTLSIQQAYELLIDNVECSLEEYRVYSQLIRHGYRIQRFVYNSEKNAKSDENFGKKRKVIVEPENGLWMTDIQEQNKDYKKSVNYTKETDTNINNFSIKNLSRYNRR</sequence>
<dbReference type="GO" id="GO:0000214">
    <property type="term" value="C:tRNA-intron endonuclease complex"/>
    <property type="evidence" value="ECO:0007669"/>
    <property type="project" value="TreeGrafter"/>
</dbReference>
<feature type="domain" description="tRNA-splicing endonuclease subunit Sen54 N-terminal" evidence="3">
    <location>
        <begin position="68"/>
        <end position="134"/>
    </location>
</feature>
<dbReference type="PANTHER" id="PTHR21027">
    <property type="entry name" value="TRNA-SPLICING ENDONUCLEASE SUBUNIT SEN54"/>
    <property type="match status" value="1"/>
</dbReference>
<evidence type="ECO:0000256" key="1">
    <source>
        <dbReference type="ARBA" id="ARBA00005736"/>
    </source>
</evidence>
<organism evidence="4">
    <name type="scientific">Apis cerana</name>
    <name type="common">Indian honeybee</name>
    <dbReference type="NCBI Taxonomy" id="7461"/>
    <lineage>
        <taxon>Eukaryota</taxon>
        <taxon>Metazoa</taxon>
        <taxon>Ecdysozoa</taxon>
        <taxon>Arthropoda</taxon>
        <taxon>Hexapoda</taxon>
        <taxon>Insecta</taxon>
        <taxon>Pterygota</taxon>
        <taxon>Neoptera</taxon>
        <taxon>Endopterygota</taxon>
        <taxon>Hymenoptera</taxon>
        <taxon>Apocrita</taxon>
        <taxon>Aculeata</taxon>
        <taxon>Apoidea</taxon>
        <taxon>Anthophila</taxon>
        <taxon>Apidae</taxon>
        <taxon>Apis</taxon>
    </lineage>
</organism>
<keyword evidence="4" id="KW-0378">Hydrolase</keyword>
<evidence type="ECO:0000259" key="3">
    <source>
        <dbReference type="Pfam" id="PF12928"/>
    </source>
</evidence>